<organism evidence="2 3">
    <name type="scientific">Brevibacillus panacihumi</name>
    <dbReference type="NCBI Taxonomy" id="497735"/>
    <lineage>
        <taxon>Bacteria</taxon>
        <taxon>Bacillati</taxon>
        <taxon>Bacillota</taxon>
        <taxon>Bacilli</taxon>
        <taxon>Bacillales</taxon>
        <taxon>Paenibacillaceae</taxon>
        <taxon>Brevibacillus</taxon>
    </lineage>
</organism>
<dbReference type="GeneID" id="89498884"/>
<name>A0A3M8CYF9_9BACL</name>
<dbReference type="PANTHER" id="PTHR11106:SF27">
    <property type="entry name" value="MACRO DOMAIN-CONTAINING PROTEIN"/>
    <property type="match status" value="1"/>
</dbReference>
<proteinExistence type="predicted"/>
<evidence type="ECO:0000313" key="3">
    <source>
        <dbReference type="Proteomes" id="UP000281915"/>
    </source>
</evidence>
<dbReference type="AlphaFoldDB" id="A0A3M8CYF9"/>
<dbReference type="InterPro" id="IPR043472">
    <property type="entry name" value="Macro_dom-like"/>
</dbReference>
<dbReference type="Pfam" id="PF01661">
    <property type="entry name" value="Macro"/>
    <property type="match status" value="1"/>
</dbReference>
<dbReference type="SUPFAM" id="SSF52949">
    <property type="entry name" value="Macro domain-like"/>
    <property type="match status" value="1"/>
</dbReference>
<sequence length="55" mass="6028">MAACYRACLELAAKIPDIKSITFCAISTGVFGFPKPEAAKVAVQTVNDWRLLVWI</sequence>
<dbReference type="PANTHER" id="PTHR11106">
    <property type="entry name" value="GANGLIOSIDE INDUCED DIFFERENTIATION ASSOCIATED PROTEIN 2-RELATED"/>
    <property type="match status" value="1"/>
</dbReference>
<reference evidence="2 3" key="1">
    <citation type="submission" date="2018-10" db="EMBL/GenBank/DDBJ databases">
        <title>Phylogenomics of Brevibacillus.</title>
        <authorList>
            <person name="Dunlap C."/>
        </authorList>
    </citation>
    <scope>NUCLEOTIDE SEQUENCE [LARGE SCALE GENOMIC DNA]</scope>
    <source>
        <strain evidence="2 3">JCM 15085</strain>
    </source>
</reference>
<gene>
    <name evidence="2" type="ORF">EDM58_07780</name>
</gene>
<dbReference type="InterPro" id="IPR002589">
    <property type="entry name" value="Macro_dom"/>
</dbReference>
<accession>A0A3M8CYF9</accession>
<comment type="caution">
    <text evidence="2">The sequence shown here is derived from an EMBL/GenBank/DDBJ whole genome shotgun (WGS) entry which is preliminary data.</text>
</comment>
<protein>
    <recommendedName>
        <fullName evidence="1">Macro domain-containing protein</fullName>
    </recommendedName>
</protein>
<dbReference type="PROSITE" id="PS51154">
    <property type="entry name" value="MACRO"/>
    <property type="match status" value="1"/>
</dbReference>
<evidence type="ECO:0000259" key="1">
    <source>
        <dbReference type="PROSITE" id="PS51154"/>
    </source>
</evidence>
<dbReference type="Gene3D" id="3.40.220.10">
    <property type="entry name" value="Leucine Aminopeptidase, subunit E, domain 1"/>
    <property type="match status" value="1"/>
</dbReference>
<evidence type="ECO:0000313" key="2">
    <source>
        <dbReference type="EMBL" id="RNB80743.1"/>
    </source>
</evidence>
<dbReference type="RefSeq" id="WP_081787894.1">
    <property type="nucleotide sequence ID" value="NZ_RHHT01000015.1"/>
</dbReference>
<dbReference type="EMBL" id="RHHT01000015">
    <property type="protein sequence ID" value="RNB80743.1"/>
    <property type="molecule type" value="Genomic_DNA"/>
</dbReference>
<feature type="domain" description="Macro" evidence="1">
    <location>
        <begin position="1"/>
        <end position="55"/>
    </location>
</feature>
<dbReference type="Proteomes" id="UP000281915">
    <property type="component" value="Unassembled WGS sequence"/>
</dbReference>